<feature type="compositionally biased region" description="Polar residues" evidence="8">
    <location>
        <begin position="407"/>
        <end position="418"/>
    </location>
</feature>
<dbReference type="EC" id="3.1.3.48" evidence="7"/>
<evidence type="ECO:0000256" key="7">
    <source>
        <dbReference type="RuleBase" id="RU368028"/>
    </source>
</evidence>
<dbReference type="InterPro" id="IPR000751">
    <property type="entry name" value="MPI_Phosphatase"/>
</dbReference>
<protein>
    <recommendedName>
        <fullName evidence="7">M-phase inducer phosphatase</fullName>
        <ecNumber evidence="7">3.1.3.48</ecNumber>
    </recommendedName>
</protein>
<sequence>MESENSIEMSRPKTQRRLNLDSSQKLPHVNNIRSSSFDMASMSPMTNLVHNLSGASLDSTPKRRFLSHDNLDADVETIVGSKGSLALSGGELVGSLSEKENSYTSIRSFAAAVGSPEKNKSSEDFLSRRSPRRLALSRLDVNSPIKSRVDISSPIKTSFAKPAQPVSSGISSSRLPSIEDVDSQDSGCFPEDSKYFKYPEPLYHRRMSDRNSSPASTRSNSSSLSAGGSQKYDGPAKLDFSFMSNGDDEGIPDELYEEEDLGLPTSASLSQLIATPLSERATLQFSHEDSSSPPAYTITKPRVDDSTVHNDFLRVPKEAALAEKIIRPSFRRSQSMFDQATPNARANNLCYDSPMNQSPVARGLFVHDEDTGSSPLAPLGLHALRLRMKPSRVIQPVGGPPFKRSEPSSSVDSAVQQQENKRRKDDNNDRPVFTSLDHNVGNNNKTVALSRLPHRIQRCHSETEATIMRALQRSTEEPDLIGDFTRPFALPLTTGKHQDLKCITPQTLVDLISGKFRDHVEKYTIVDCRYPYEYENGHINDAVNLWTKDMVWSVFMEGRRQQAPSTTHDQEKKRDILIFHCEFSSERGPALSRYLRNKDRDDNKDNYPALHWPEVYLLHGGYKAFYEQFDQMCEPRSYLPMNQQGHEEDLRRCRAKTKSCNGEGKSGRPLTKSTSRRLELL</sequence>
<gene>
    <name evidence="10" type="ORF">DGAL_LOCUS8338</name>
</gene>
<name>A0A8J2WN97_9CRUS</name>
<dbReference type="GO" id="GO:0005634">
    <property type="term" value="C:nucleus"/>
    <property type="evidence" value="ECO:0007669"/>
    <property type="project" value="TreeGrafter"/>
</dbReference>
<evidence type="ECO:0000256" key="6">
    <source>
        <dbReference type="ARBA" id="ARBA00051722"/>
    </source>
</evidence>
<dbReference type="Proteomes" id="UP000789390">
    <property type="component" value="Unassembled WGS sequence"/>
</dbReference>
<dbReference type="CDD" id="cd01530">
    <property type="entry name" value="Cdc25"/>
    <property type="match status" value="1"/>
</dbReference>
<evidence type="ECO:0000256" key="8">
    <source>
        <dbReference type="SAM" id="MobiDB-lite"/>
    </source>
</evidence>
<keyword evidence="5 7" id="KW-0131">Cell cycle</keyword>
<dbReference type="PRINTS" id="PR00716">
    <property type="entry name" value="MPIPHPHTASE"/>
</dbReference>
<dbReference type="GO" id="GO:0110032">
    <property type="term" value="P:positive regulation of G2/MI transition of meiotic cell cycle"/>
    <property type="evidence" value="ECO:0007669"/>
    <property type="project" value="TreeGrafter"/>
</dbReference>
<feature type="compositionally biased region" description="Low complexity" evidence="8">
    <location>
        <begin position="210"/>
        <end position="229"/>
    </location>
</feature>
<dbReference type="Gene3D" id="3.40.250.10">
    <property type="entry name" value="Rhodanese-like domain"/>
    <property type="match status" value="1"/>
</dbReference>
<dbReference type="GO" id="GO:0010971">
    <property type="term" value="P:positive regulation of G2/M transition of mitotic cell cycle"/>
    <property type="evidence" value="ECO:0007669"/>
    <property type="project" value="TreeGrafter"/>
</dbReference>
<dbReference type="InterPro" id="IPR001763">
    <property type="entry name" value="Rhodanese-like_dom"/>
</dbReference>
<dbReference type="SMART" id="SM00450">
    <property type="entry name" value="RHOD"/>
    <property type="match status" value="1"/>
</dbReference>
<dbReference type="GO" id="GO:0004725">
    <property type="term" value="F:protein tyrosine phosphatase activity"/>
    <property type="evidence" value="ECO:0007669"/>
    <property type="project" value="UniProtKB-UniRule"/>
</dbReference>
<feature type="region of interest" description="Disordered" evidence="8">
    <location>
        <begin position="205"/>
        <end position="232"/>
    </location>
</feature>
<keyword evidence="4 7" id="KW-0904">Protein phosphatase</keyword>
<comment type="catalytic activity">
    <reaction evidence="6 7">
        <text>O-phospho-L-tyrosyl-[protein] + H2O = L-tyrosyl-[protein] + phosphate</text>
        <dbReference type="Rhea" id="RHEA:10684"/>
        <dbReference type="Rhea" id="RHEA-COMP:10136"/>
        <dbReference type="Rhea" id="RHEA-COMP:20101"/>
        <dbReference type="ChEBI" id="CHEBI:15377"/>
        <dbReference type="ChEBI" id="CHEBI:43474"/>
        <dbReference type="ChEBI" id="CHEBI:46858"/>
        <dbReference type="ChEBI" id="CHEBI:61978"/>
        <dbReference type="EC" id="3.1.3.48"/>
    </reaction>
</comment>
<feature type="domain" description="Rhodanese" evidence="9">
    <location>
        <begin position="519"/>
        <end position="634"/>
    </location>
</feature>
<evidence type="ECO:0000256" key="3">
    <source>
        <dbReference type="ARBA" id="ARBA00022801"/>
    </source>
</evidence>
<dbReference type="OrthoDB" id="26523at2759"/>
<dbReference type="PROSITE" id="PS50206">
    <property type="entry name" value="RHODANESE_3"/>
    <property type="match status" value="1"/>
</dbReference>
<dbReference type="GO" id="GO:0032502">
    <property type="term" value="P:developmental process"/>
    <property type="evidence" value="ECO:0007669"/>
    <property type="project" value="UniProtKB-ARBA"/>
</dbReference>
<dbReference type="GO" id="GO:0010256">
    <property type="term" value="P:endomembrane system organization"/>
    <property type="evidence" value="ECO:0007669"/>
    <property type="project" value="UniProtKB-ARBA"/>
</dbReference>
<dbReference type="AlphaFoldDB" id="A0A8J2WN97"/>
<feature type="region of interest" description="Disordered" evidence="8">
    <location>
        <begin position="649"/>
        <end position="681"/>
    </location>
</feature>
<dbReference type="Pfam" id="PF00581">
    <property type="entry name" value="Rhodanese"/>
    <property type="match status" value="1"/>
</dbReference>
<feature type="compositionally biased region" description="Low complexity" evidence="8">
    <location>
        <begin position="167"/>
        <end position="176"/>
    </location>
</feature>
<dbReference type="FunFam" id="3.40.250.10:FF:000036">
    <property type="entry name" value="M-phase inducer phosphatase"/>
    <property type="match status" value="1"/>
</dbReference>
<comment type="similarity">
    <text evidence="1 7">Belongs to the MPI phosphatase family.</text>
</comment>
<dbReference type="GO" id="GO:0000086">
    <property type="term" value="P:G2/M transition of mitotic cell cycle"/>
    <property type="evidence" value="ECO:0007669"/>
    <property type="project" value="TreeGrafter"/>
</dbReference>
<organism evidence="10 11">
    <name type="scientific">Daphnia galeata</name>
    <dbReference type="NCBI Taxonomy" id="27404"/>
    <lineage>
        <taxon>Eukaryota</taxon>
        <taxon>Metazoa</taxon>
        <taxon>Ecdysozoa</taxon>
        <taxon>Arthropoda</taxon>
        <taxon>Crustacea</taxon>
        <taxon>Branchiopoda</taxon>
        <taxon>Diplostraca</taxon>
        <taxon>Cladocera</taxon>
        <taxon>Anomopoda</taxon>
        <taxon>Daphniidae</taxon>
        <taxon>Daphnia</taxon>
    </lineage>
</organism>
<dbReference type="PANTHER" id="PTHR10828">
    <property type="entry name" value="M-PHASE INDUCER PHOSPHATASE DUAL SPECIFICITY PHOSPHATASE CDC25"/>
    <property type="match status" value="1"/>
</dbReference>
<dbReference type="GO" id="GO:0005737">
    <property type="term" value="C:cytoplasm"/>
    <property type="evidence" value="ECO:0007669"/>
    <property type="project" value="TreeGrafter"/>
</dbReference>
<evidence type="ECO:0000256" key="5">
    <source>
        <dbReference type="ARBA" id="ARBA00023306"/>
    </source>
</evidence>
<keyword evidence="3 7" id="KW-0378">Hydrolase</keyword>
<feature type="region of interest" description="Disordered" evidence="8">
    <location>
        <begin position="1"/>
        <end position="29"/>
    </location>
</feature>
<dbReference type="PANTHER" id="PTHR10828:SF17">
    <property type="entry name" value="PROTEIN-TYROSINE-PHOSPHATASE"/>
    <property type="match status" value="1"/>
</dbReference>
<feature type="compositionally biased region" description="Basic and acidic residues" evidence="8">
    <location>
        <begin position="419"/>
        <end position="429"/>
    </location>
</feature>
<keyword evidence="11" id="KW-1185">Reference proteome</keyword>
<evidence type="ECO:0000256" key="2">
    <source>
        <dbReference type="ARBA" id="ARBA00022618"/>
    </source>
</evidence>
<evidence type="ECO:0000313" key="11">
    <source>
        <dbReference type="Proteomes" id="UP000789390"/>
    </source>
</evidence>
<comment type="function">
    <text evidence="7">Tyrosine protein phosphatase which functions as a dosage-dependent inducer of mitotic progression.</text>
</comment>
<feature type="compositionally biased region" description="Polar residues" evidence="8">
    <location>
        <begin position="20"/>
        <end position="29"/>
    </location>
</feature>
<dbReference type="SUPFAM" id="SSF52821">
    <property type="entry name" value="Rhodanese/Cell cycle control phosphatase"/>
    <property type="match status" value="1"/>
</dbReference>
<reference evidence="10" key="1">
    <citation type="submission" date="2021-11" db="EMBL/GenBank/DDBJ databases">
        <authorList>
            <person name="Schell T."/>
        </authorList>
    </citation>
    <scope>NUCLEOTIDE SEQUENCE</scope>
    <source>
        <strain evidence="10">M5</strain>
    </source>
</reference>
<comment type="caution">
    <text evidence="10">The sequence shown here is derived from an EMBL/GenBank/DDBJ whole genome shotgun (WGS) entry which is preliminary data.</text>
</comment>
<evidence type="ECO:0000313" key="10">
    <source>
        <dbReference type="EMBL" id="CAH0105318.1"/>
    </source>
</evidence>
<dbReference type="InterPro" id="IPR036873">
    <property type="entry name" value="Rhodanese-like_dom_sf"/>
</dbReference>
<dbReference type="GO" id="GO:0051301">
    <property type="term" value="P:cell division"/>
    <property type="evidence" value="ECO:0007669"/>
    <property type="project" value="UniProtKB-UniRule"/>
</dbReference>
<keyword evidence="2 7" id="KW-0132">Cell division</keyword>
<keyword evidence="7" id="KW-0498">Mitosis</keyword>
<accession>A0A8J2WN97</accession>
<evidence type="ECO:0000256" key="1">
    <source>
        <dbReference type="ARBA" id="ARBA00011065"/>
    </source>
</evidence>
<feature type="region of interest" description="Disordered" evidence="8">
    <location>
        <begin position="159"/>
        <end position="192"/>
    </location>
</feature>
<dbReference type="EMBL" id="CAKKLH010000179">
    <property type="protein sequence ID" value="CAH0105318.1"/>
    <property type="molecule type" value="Genomic_DNA"/>
</dbReference>
<proteinExistence type="inferred from homology"/>
<evidence type="ECO:0000259" key="9">
    <source>
        <dbReference type="PROSITE" id="PS50206"/>
    </source>
</evidence>
<feature type="region of interest" description="Disordered" evidence="8">
    <location>
        <begin position="392"/>
        <end position="444"/>
    </location>
</feature>
<evidence type="ECO:0000256" key="4">
    <source>
        <dbReference type="ARBA" id="ARBA00022912"/>
    </source>
</evidence>
<dbReference type="GO" id="GO:0009794">
    <property type="term" value="P:regulation of mitotic cell cycle, embryonic"/>
    <property type="evidence" value="ECO:0007669"/>
    <property type="project" value="UniProtKB-ARBA"/>
</dbReference>